<sequence>MTRYATQERTFDCMKCDTRFTWREAIEQSDHFGNNKLVTCPCCHNDLGWISYMALVDDGSIDSDETKQLKQSNG</sequence>
<organism evidence="1">
    <name type="scientific">marine sediment metagenome</name>
    <dbReference type="NCBI Taxonomy" id="412755"/>
    <lineage>
        <taxon>unclassified sequences</taxon>
        <taxon>metagenomes</taxon>
        <taxon>ecological metagenomes</taxon>
    </lineage>
</organism>
<dbReference type="EMBL" id="LAZR01020108">
    <property type="protein sequence ID" value="KKL90090.1"/>
    <property type="molecule type" value="Genomic_DNA"/>
</dbReference>
<protein>
    <recommendedName>
        <fullName evidence="2">C2H2-type domain-containing protein</fullName>
    </recommendedName>
</protein>
<comment type="caution">
    <text evidence="1">The sequence shown here is derived from an EMBL/GenBank/DDBJ whole genome shotgun (WGS) entry which is preliminary data.</text>
</comment>
<gene>
    <name evidence="1" type="ORF">LCGC14_1908190</name>
</gene>
<accession>A0A0F9I8F5</accession>
<dbReference type="AlphaFoldDB" id="A0A0F9I8F5"/>
<reference evidence="1" key="1">
    <citation type="journal article" date="2015" name="Nature">
        <title>Complex archaea that bridge the gap between prokaryotes and eukaryotes.</title>
        <authorList>
            <person name="Spang A."/>
            <person name="Saw J.H."/>
            <person name="Jorgensen S.L."/>
            <person name="Zaremba-Niedzwiedzka K."/>
            <person name="Martijn J."/>
            <person name="Lind A.E."/>
            <person name="van Eijk R."/>
            <person name="Schleper C."/>
            <person name="Guy L."/>
            <person name="Ettema T.J."/>
        </authorList>
    </citation>
    <scope>NUCLEOTIDE SEQUENCE</scope>
</reference>
<evidence type="ECO:0008006" key="2">
    <source>
        <dbReference type="Google" id="ProtNLM"/>
    </source>
</evidence>
<evidence type="ECO:0000313" key="1">
    <source>
        <dbReference type="EMBL" id="KKL90090.1"/>
    </source>
</evidence>
<name>A0A0F9I8F5_9ZZZZ</name>
<proteinExistence type="predicted"/>